<organism evidence="1 2">
    <name type="scientific">Deinococcus arboris</name>
    <dbReference type="NCBI Taxonomy" id="2682977"/>
    <lineage>
        <taxon>Bacteria</taxon>
        <taxon>Thermotogati</taxon>
        <taxon>Deinococcota</taxon>
        <taxon>Deinococci</taxon>
        <taxon>Deinococcales</taxon>
        <taxon>Deinococcaceae</taxon>
        <taxon>Deinococcus</taxon>
    </lineage>
</organism>
<dbReference type="AlphaFoldDB" id="A0A7C9MBV8"/>
<protein>
    <submittedName>
        <fullName evidence="1">Uncharacterized protein</fullName>
    </submittedName>
</protein>
<name>A0A7C9MBV8_9DEIO</name>
<accession>A0A7C9MBV8</accession>
<proteinExistence type="predicted"/>
<dbReference type="EMBL" id="WQLB01000058">
    <property type="protein sequence ID" value="MVN89379.1"/>
    <property type="molecule type" value="Genomic_DNA"/>
</dbReference>
<dbReference type="Proteomes" id="UP000483286">
    <property type="component" value="Unassembled WGS sequence"/>
</dbReference>
<sequence>MVSSTPTASRWGYGHNVLIHHPALGCWTRSSHLYSHDVVKAGQHAIEGALAKENL</sequence>
<evidence type="ECO:0000313" key="2">
    <source>
        <dbReference type="Proteomes" id="UP000483286"/>
    </source>
</evidence>
<comment type="caution">
    <text evidence="1">The sequence shown here is derived from an EMBL/GenBank/DDBJ whole genome shotgun (WGS) entry which is preliminary data.</text>
</comment>
<evidence type="ECO:0000313" key="1">
    <source>
        <dbReference type="EMBL" id="MVN89379.1"/>
    </source>
</evidence>
<reference evidence="1 2" key="1">
    <citation type="submission" date="2019-12" db="EMBL/GenBank/DDBJ databases">
        <title>Deinococcus sp. HMF7620 Genome sequencing and assembly.</title>
        <authorList>
            <person name="Kang H."/>
            <person name="Kim H."/>
            <person name="Joh K."/>
        </authorList>
    </citation>
    <scope>NUCLEOTIDE SEQUENCE [LARGE SCALE GENOMIC DNA]</scope>
    <source>
        <strain evidence="1 2">HMF7620</strain>
    </source>
</reference>
<dbReference type="RefSeq" id="WP_157461638.1">
    <property type="nucleotide sequence ID" value="NZ_WQLB01000058.1"/>
</dbReference>
<keyword evidence="2" id="KW-1185">Reference proteome</keyword>
<gene>
    <name evidence="1" type="ORF">GO986_21830</name>
</gene>